<keyword evidence="5 8" id="KW-0811">Translocation</keyword>
<keyword evidence="12" id="KW-1185">Reference proteome</keyword>
<keyword evidence="4 8" id="KW-0653">Protein transport</keyword>
<keyword evidence="7 8" id="KW-1015">Disulfide bond</keyword>
<sequence length="141" mass="15822">MENAALKNVSYPLDLRDFLLQYNKISESCFLHCVNHLSDRDLSQDEGGCVDMCTKKHVSVNHKVMQVYMEIQPKIINKKIEDANRQQQLAMEEAQKQQEKLNETDSEQNNSGNKVSGVKKLVNVQPGGDASKKQIVASTGS</sequence>
<evidence type="ECO:0000256" key="9">
    <source>
        <dbReference type="SAM" id="MobiDB-lite"/>
    </source>
</evidence>
<keyword evidence="3" id="KW-0862">Zinc</keyword>
<dbReference type="InterPro" id="IPR035427">
    <property type="entry name" value="Tim10-like_dom_sf"/>
</dbReference>
<name>A0ABR1B5E7_POLSC</name>
<protein>
    <recommendedName>
        <fullName evidence="8">Mitochondrial import inner membrane translocase subunit</fullName>
    </recommendedName>
</protein>
<keyword evidence="8" id="KW-0143">Chaperone</keyword>
<comment type="caution">
    <text evidence="11">The sequence shown here is derived from an EMBL/GenBank/DDBJ whole genome shotgun (WGS) entry which is preliminary data.</text>
</comment>
<keyword evidence="2" id="KW-0479">Metal-binding</keyword>
<evidence type="ECO:0000256" key="4">
    <source>
        <dbReference type="ARBA" id="ARBA00022927"/>
    </source>
</evidence>
<evidence type="ECO:0000256" key="5">
    <source>
        <dbReference type="ARBA" id="ARBA00023010"/>
    </source>
</evidence>
<dbReference type="PANTHER" id="PTHR13172">
    <property type="entry name" value="MITOCHONDRIAL IMPORT INNER MEMBRANE TRANSLOCASE SUBUNIT TIM9B"/>
    <property type="match status" value="1"/>
</dbReference>
<organism evidence="11 12">
    <name type="scientific">Polyplax serrata</name>
    <name type="common">Common mouse louse</name>
    <dbReference type="NCBI Taxonomy" id="468196"/>
    <lineage>
        <taxon>Eukaryota</taxon>
        <taxon>Metazoa</taxon>
        <taxon>Ecdysozoa</taxon>
        <taxon>Arthropoda</taxon>
        <taxon>Hexapoda</taxon>
        <taxon>Insecta</taxon>
        <taxon>Pterygota</taxon>
        <taxon>Neoptera</taxon>
        <taxon>Paraneoptera</taxon>
        <taxon>Psocodea</taxon>
        <taxon>Troctomorpha</taxon>
        <taxon>Phthiraptera</taxon>
        <taxon>Anoplura</taxon>
        <taxon>Polyplacidae</taxon>
        <taxon>Polyplax</taxon>
    </lineage>
</organism>
<evidence type="ECO:0000256" key="3">
    <source>
        <dbReference type="ARBA" id="ARBA00022833"/>
    </source>
</evidence>
<comment type="subunit">
    <text evidence="8">Heterohexamer.</text>
</comment>
<proteinExistence type="inferred from homology"/>
<dbReference type="Gene3D" id="1.10.287.810">
    <property type="entry name" value="Mitochondrial import inner membrane translocase subunit tim13 like domains"/>
    <property type="match status" value="1"/>
</dbReference>
<evidence type="ECO:0000256" key="1">
    <source>
        <dbReference type="ARBA" id="ARBA00022448"/>
    </source>
</evidence>
<reference evidence="11 12" key="1">
    <citation type="submission" date="2023-09" db="EMBL/GenBank/DDBJ databases">
        <title>Genomes of two closely related lineages of the louse Polyplax serrata with different host specificities.</title>
        <authorList>
            <person name="Martinu J."/>
            <person name="Tarabai H."/>
            <person name="Stefka J."/>
            <person name="Hypsa V."/>
        </authorList>
    </citation>
    <scope>NUCLEOTIDE SEQUENCE [LARGE SCALE GENOMIC DNA]</scope>
    <source>
        <strain evidence="11">98ZLc_SE</strain>
    </source>
</reference>
<evidence type="ECO:0000256" key="7">
    <source>
        <dbReference type="ARBA" id="ARBA00023157"/>
    </source>
</evidence>
<keyword evidence="1 8" id="KW-0813">Transport</keyword>
<comment type="subcellular location">
    <subcellularLocation>
        <location evidence="8">Mitochondrion inner membrane</location>
        <topology evidence="8">Peripheral membrane protein</topology>
        <orientation evidence="8">Intermembrane side</orientation>
    </subcellularLocation>
</comment>
<keyword evidence="8" id="KW-0472">Membrane</keyword>
<gene>
    <name evidence="11" type="ORF">RUM44_000436</name>
</gene>
<feature type="compositionally biased region" description="Basic and acidic residues" evidence="9">
    <location>
        <begin position="93"/>
        <end position="103"/>
    </location>
</feature>
<keyword evidence="6 8" id="KW-0496">Mitochondrion</keyword>
<dbReference type="Pfam" id="PF02953">
    <property type="entry name" value="zf-Tim10_DDP"/>
    <property type="match status" value="1"/>
</dbReference>
<comment type="domain">
    <text evidence="8">The twin CX3C motif contains 4 conserved Cys residues that form 2 disulfide bonds in the mitochondrial intermembrane space.</text>
</comment>
<evidence type="ECO:0000313" key="11">
    <source>
        <dbReference type="EMBL" id="KAK6635185.1"/>
    </source>
</evidence>
<evidence type="ECO:0000256" key="8">
    <source>
        <dbReference type="RuleBase" id="RU367043"/>
    </source>
</evidence>
<evidence type="ECO:0000313" key="12">
    <source>
        <dbReference type="Proteomes" id="UP001359485"/>
    </source>
</evidence>
<comment type="function">
    <text evidence="8">Mitochondrial intermembrane chaperone that participates in the import and insertion of some multi-pass transmembrane proteins into the mitochondrial inner membrane. Also required for the transfer of beta-barrel precursors from the TOM complex to the sorting and assembly machinery (SAM complex) of the outer membrane. Acts as a chaperone-like protein that protects the hydrophobic precursors from aggregation and guide them through the mitochondrial intermembrane space.</text>
</comment>
<dbReference type="InterPro" id="IPR050673">
    <property type="entry name" value="Mito_inner_translocase_sub"/>
</dbReference>
<dbReference type="InterPro" id="IPR004217">
    <property type="entry name" value="Tim10-like"/>
</dbReference>
<dbReference type="Proteomes" id="UP001359485">
    <property type="component" value="Unassembled WGS sequence"/>
</dbReference>
<dbReference type="EMBL" id="JAWJWF010000003">
    <property type="protein sequence ID" value="KAK6635185.1"/>
    <property type="molecule type" value="Genomic_DNA"/>
</dbReference>
<comment type="similarity">
    <text evidence="8">Belongs to the small Tim family.</text>
</comment>
<evidence type="ECO:0000256" key="2">
    <source>
        <dbReference type="ARBA" id="ARBA00022723"/>
    </source>
</evidence>
<accession>A0ABR1B5E7</accession>
<evidence type="ECO:0000256" key="6">
    <source>
        <dbReference type="ARBA" id="ARBA00023128"/>
    </source>
</evidence>
<evidence type="ECO:0000259" key="10">
    <source>
        <dbReference type="Pfam" id="PF02953"/>
    </source>
</evidence>
<feature type="region of interest" description="Disordered" evidence="9">
    <location>
        <begin position="82"/>
        <end position="141"/>
    </location>
</feature>
<feature type="domain" description="Tim10-like" evidence="10">
    <location>
        <begin position="15"/>
        <end position="69"/>
    </location>
</feature>
<dbReference type="SUPFAM" id="SSF144122">
    <property type="entry name" value="Tim10-like"/>
    <property type="match status" value="1"/>
</dbReference>
<keyword evidence="8" id="KW-0999">Mitochondrion inner membrane</keyword>